<feature type="region of interest" description="Disordered" evidence="1">
    <location>
        <begin position="1"/>
        <end position="25"/>
    </location>
</feature>
<organism evidence="3 4">
    <name type="scientific">Absidia repens</name>
    <dbReference type="NCBI Taxonomy" id="90262"/>
    <lineage>
        <taxon>Eukaryota</taxon>
        <taxon>Fungi</taxon>
        <taxon>Fungi incertae sedis</taxon>
        <taxon>Mucoromycota</taxon>
        <taxon>Mucoromycotina</taxon>
        <taxon>Mucoromycetes</taxon>
        <taxon>Mucorales</taxon>
        <taxon>Cunninghamellaceae</taxon>
        <taxon>Absidia</taxon>
    </lineage>
</organism>
<accession>A0A1X2IUL5</accession>
<gene>
    <name evidence="3" type="ORF">BCR42DRAFT_406269</name>
</gene>
<reference evidence="3 4" key="1">
    <citation type="submission" date="2016-07" db="EMBL/GenBank/DDBJ databases">
        <title>Pervasive Adenine N6-methylation of Active Genes in Fungi.</title>
        <authorList>
            <consortium name="DOE Joint Genome Institute"/>
            <person name="Mondo S.J."/>
            <person name="Dannebaum R.O."/>
            <person name="Kuo R.C."/>
            <person name="Labutti K."/>
            <person name="Haridas S."/>
            <person name="Kuo A."/>
            <person name="Salamov A."/>
            <person name="Ahrendt S.R."/>
            <person name="Lipzen A."/>
            <person name="Sullivan W."/>
            <person name="Andreopoulos W.B."/>
            <person name="Clum A."/>
            <person name="Lindquist E."/>
            <person name="Daum C."/>
            <person name="Ramamoorthy G.K."/>
            <person name="Gryganskyi A."/>
            <person name="Culley D."/>
            <person name="Magnuson J.K."/>
            <person name="James T.Y."/>
            <person name="O'Malley M.A."/>
            <person name="Stajich J.E."/>
            <person name="Spatafora J.W."/>
            <person name="Visel A."/>
            <person name="Grigoriev I.V."/>
        </authorList>
    </citation>
    <scope>NUCLEOTIDE SEQUENCE [LARGE SCALE GENOMIC DNA]</scope>
    <source>
        <strain evidence="3 4">NRRL 1336</strain>
    </source>
</reference>
<evidence type="ECO:0000256" key="1">
    <source>
        <dbReference type="SAM" id="MobiDB-lite"/>
    </source>
</evidence>
<comment type="caution">
    <text evidence="3">The sequence shown here is derived from an EMBL/GenBank/DDBJ whole genome shotgun (WGS) entry which is preliminary data.</text>
</comment>
<protein>
    <submittedName>
        <fullName evidence="3">Uncharacterized protein</fullName>
    </submittedName>
</protein>
<evidence type="ECO:0000313" key="4">
    <source>
        <dbReference type="Proteomes" id="UP000193560"/>
    </source>
</evidence>
<keyword evidence="2" id="KW-1133">Transmembrane helix</keyword>
<keyword evidence="2" id="KW-0812">Transmembrane</keyword>
<feature type="transmembrane region" description="Helical" evidence="2">
    <location>
        <begin position="48"/>
        <end position="66"/>
    </location>
</feature>
<name>A0A1X2IUL5_9FUNG</name>
<evidence type="ECO:0000313" key="3">
    <source>
        <dbReference type="EMBL" id="ORZ22478.1"/>
    </source>
</evidence>
<proteinExistence type="predicted"/>
<dbReference type="AlphaFoldDB" id="A0A1X2IUL5"/>
<keyword evidence="4" id="KW-1185">Reference proteome</keyword>
<sequence length="89" mass="10476">MEMEKNPNYVAPPSQQQQQQQPLQDDRYLNDAKVRKLQQDIDDNSCDGMDICLYLLLGPFAFFCIVPKLNRKSKAKDELKIELTKPRRY</sequence>
<dbReference type="EMBL" id="MCGE01000004">
    <property type="protein sequence ID" value="ORZ22478.1"/>
    <property type="molecule type" value="Genomic_DNA"/>
</dbReference>
<keyword evidence="2" id="KW-0472">Membrane</keyword>
<dbReference type="OrthoDB" id="2276273at2759"/>
<evidence type="ECO:0000256" key="2">
    <source>
        <dbReference type="SAM" id="Phobius"/>
    </source>
</evidence>
<dbReference type="Proteomes" id="UP000193560">
    <property type="component" value="Unassembled WGS sequence"/>
</dbReference>